<protein>
    <submittedName>
        <fullName evidence="2">Uncharacterized protein</fullName>
    </submittedName>
</protein>
<dbReference type="Proteomes" id="UP000009374">
    <property type="component" value="Unassembled WGS sequence"/>
</dbReference>
<evidence type="ECO:0000256" key="1">
    <source>
        <dbReference type="SAM" id="Phobius"/>
    </source>
</evidence>
<keyword evidence="1" id="KW-0812">Transmembrane</keyword>
<dbReference type="Gene3D" id="1.20.120.1490">
    <property type="match status" value="1"/>
</dbReference>
<evidence type="ECO:0000313" key="2">
    <source>
        <dbReference type="EMBL" id="EES52464.1"/>
    </source>
</evidence>
<evidence type="ECO:0000313" key="3">
    <source>
        <dbReference type="Proteomes" id="UP000009374"/>
    </source>
</evidence>
<feature type="transmembrane region" description="Helical" evidence="1">
    <location>
        <begin position="30"/>
        <end position="52"/>
    </location>
</feature>
<name>C6HYB3_9BACT</name>
<accession>C6HYB3</accession>
<keyword evidence="1" id="KW-0472">Membrane</keyword>
<sequence>MATAEGKVRNSGQKRSFGRVKLVSEKRKGLFNRILAGVSLVAVLAGGGIVLAPATSRAGDLSALQTSVVSTDLFLTWIPTEGPALGLTAGQTAALREIQGDFRSRSEEIGRRIQKDAVMLSGEVGKYPIDLHKVKPVLEEISNLRGELTYHAIKSLYRVQTTMNQGQWDKAKAMWSHILAARTVTPSVAPAVKPAPQGKKP</sequence>
<keyword evidence="1" id="KW-1133">Transmembrane helix</keyword>
<gene>
    <name evidence="2" type="ORF">UBAL3_94170069</name>
</gene>
<reference evidence="2 3" key="1">
    <citation type="journal article" date="2009" name="Appl. Environ. Microbiol.">
        <title>Community genomic and proteomic analyses of chemoautotrophic iron-oxidizing "Leptospirillum rubarum" (Group II) and "Leptospirillum ferrodiazotrophum" (Group III) bacteria in acid mine drainage biofilms.</title>
        <authorList>
            <person name="Goltsman D.S."/>
            <person name="Denef V.J."/>
            <person name="Singer S.W."/>
            <person name="VerBerkmoes N.C."/>
            <person name="Lefsrud M."/>
            <person name="Mueller R.S."/>
            <person name="Dick G.J."/>
            <person name="Sun C.L."/>
            <person name="Wheeler K.E."/>
            <person name="Zemla A."/>
            <person name="Baker B.J."/>
            <person name="Hauser L."/>
            <person name="Land M."/>
            <person name="Shah M.B."/>
            <person name="Thelen M.P."/>
            <person name="Hettich R.L."/>
            <person name="Banfield J.F."/>
        </authorList>
    </citation>
    <scope>NUCLEOTIDE SEQUENCE [LARGE SCALE GENOMIC DNA]</scope>
</reference>
<keyword evidence="3" id="KW-1185">Reference proteome</keyword>
<dbReference type="EMBL" id="GG693877">
    <property type="protein sequence ID" value="EES52464.1"/>
    <property type="molecule type" value="Genomic_DNA"/>
</dbReference>
<dbReference type="AlphaFoldDB" id="C6HYB3"/>
<organism evidence="2 3">
    <name type="scientific">Leptospirillum ferrodiazotrophum</name>
    <dbReference type="NCBI Taxonomy" id="412449"/>
    <lineage>
        <taxon>Bacteria</taxon>
        <taxon>Pseudomonadati</taxon>
        <taxon>Nitrospirota</taxon>
        <taxon>Nitrospiria</taxon>
        <taxon>Nitrospirales</taxon>
        <taxon>Nitrospiraceae</taxon>
        <taxon>Leptospirillum</taxon>
    </lineage>
</organism>
<proteinExistence type="predicted"/>